<evidence type="ECO:0000256" key="9">
    <source>
        <dbReference type="ARBA" id="ARBA00037139"/>
    </source>
</evidence>
<evidence type="ECO:0000256" key="8">
    <source>
        <dbReference type="ARBA" id="ARBA00023242"/>
    </source>
</evidence>
<keyword evidence="15" id="KW-1185">Reference proteome</keyword>
<dbReference type="Gene3D" id="3.30.890.10">
    <property type="entry name" value="Methyl-cpg-binding Protein 2, Chain A"/>
    <property type="match status" value="1"/>
</dbReference>
<sequence length="366" mass="41222">MQKELKSVSLSLSLLISVSTTTPPNLNNFCSNCFRVREIVGSKKLSSQRSVELWLILSGNLSPISETPVLFVCFVSSMSRSCYKNESNNVMKERKVAPFSSAIDFQAVQPLRGSRSSSPIDETIENQLVLYGAKGNDTEEEVQQSQLPSCRTQCPSIGAFTVQCACCFKWRLMPSMQKYEEIREKLLENPFFCEMACEWKPNMSCDVPADISQDGTRLWAIDKPSIARPPTGWQRLLRIRGEGGTKFADVYYVTPSGKKLRSNVEVQKYLNEHPEYVSEGLKLSQFSFQIPKPLQDNYVRKRPTRVVESSDNTNTSVATEANPLTWISPEDQIASQLGKRPEPRLNDSPSKKIRTSGSHDDLARQD</sequence>
<dbReference type="PROSITE" id="PS51050">
    <property type="entry name" value="ZF_CW"/>
    <property type="match status" value="1"/>
</dbReference>
<dbReference type="Gene3D" id="3.30.40.100">
    <property type="match status" value="1"/>
</dbReference>
<dbReference type="EMBL" id="OU466863">
    <property type="protein sequence ID" value="CAH2079481.1"/>
    <property type="molecule type" value="Genomic_DNA"/>
</dbReference>
<feature type="signal peptide" evidence="11">
    <location>
        <begin position="1"/>
        <end position="21"/>
    </location>
</feature>
<evidence type="ECO:0000256" key="6">
    <source>
        <dbReference type="ARBA" id="ARBA00023125"/>
    </source>
</evidence>
<dbReference type="InterPro" id="IPR016177">
    <property type="entry name" value="DNA-bd_dom_sf"/>
</dbReference>
<evidence type="ECO:0000256" key="10">
    <source>
        <dbReference type="SAM" id="MobiDB-lite"/>
    </source>
</evidence>
<feature type="region of interest" description="Disordered" evidence="10">
    <location>
        <begin position="301"/>
        <end position="366"/>
    </location>
</feature>
<feature type="compositionally biased region" description="Basic and acidic residues" evidence="10">
    <location>
        <begin position="357"/>
        <end position="366"/>
    </location>
</feature>
<dbReference type="InterPro" id="IPR001739">
    <property type="entry name" value="Methyl_CpG_DNA-bd"/>
</dbReference>
<dbReference type="InterPro" id="IPR011124">
    <property type="entry name" value="Znf_CW"/>
</dbReference>
<dbReference type="PROSITE" id="PS50982">
    <property type="entry name" value="MBD"/>
    <property type="match status" value="1"/>
</dbReference>
<feature type="domain" description="CW-type" evidence="13">
    <location>
        <begin position="154"/>
        <end position="213"/>
    </location>
</feature>
<keyword evidence="5" id="KW-0805">Transcription regulation</keyword>
<evidence type="ECO:0000256" key="2">
    <source>
        <dbReference type="ARBA" id="ARBA00022723"/>
    </source>
</evidence>
<name>A0AAU9T5G1_THLAR</name>
<reference evidence="14 15" key="1">
    <citation type="submission" date="2022-03" db="EMBL/GenBank/DDBJ databases">
        <authorList>
            <person name="Nunn A."/>
            <person name="Chopra R."/>
            <person name="Nunn A."/>
            <person name="Contreras Garrido A."/>
        </authorList>
    </citation>
    <scope>NUCLEOTIDE SEQUENCE [LARGE SCALE GENOMIC DNA]</scope>
</reference>
<keyword evidence="2" id="KW-0479">Metal-binding</keyword>
<evidence type="ECO:0000256" key="3">
    <source>
        <dbReference type="ARBA" id="ARBA00022771"/>
    </source>
</evidence>
<dbReference type="GO" id="GO:0003677">
    <property type="term" value="F:DNA binding"/>
    <property type="evidence" value="ECO:0007669"/>
    <property type="project" value="UniProtKB-KW"/>
</dbReference>
<protein>
    <recommendedName>
        <fullName evidence="16">Methyl-CpG-binding domain-containing protein 2</fullName>
    </recommendedName>
</protein>
<dbReference type="Pfam" id="PF07496">
    <property type="entry name" value="zf-CW"/>
    <property type="match status" value="1"/>
</dbReference>
<dbReference type="GO" id="GO:0000118">
    <property type="term" value="C:histone deacetylase complex"/>
    <property type="evidence" value="ECO:0007669"/>
    <property type="project" value="UniProtKB-ARBA"/>
</dbReference>
<gene>
    <name evidence="14" type="ORF">TAV2_LOCUS22854</name>
</gene>
<keyword evidence="11" id="KW-0732">Signal</keyword>
<evidence type="ECO:0000259" key="13">
    <source>
        <dbReference type="PROSITE" id="PS51050"/>
    </source>
</evidence>
<evidence type="ECO:0000256" key="11">
    <source>
        <dbReference type="SAM" id="SignalP"/>
    </source>
</evidence>
<keyword evidence="7" id="KW-0804">Transcription</keyword>
<evidence type="ECO:0000256" key="1">
    <source>
        <dbReference type="ARBA" id="ARBA00004123"/>
    </source>
</evidence>
<dbReference type="PANTHER" id="PTHR12396:SF0">
    <property type="entry name" value="METHYL-CPG BINDING DOMAIN PROTEIN-LIKE, ISOFORM C"/>
    <property type="match status" value="1"/>
</dbReference>
<comment type="subcellular location">
    <subcellularLocation>
        <location evidence="1">Nucleus</location>
    </subcellularLocation>
</comment>
<keyword evidence="4" id="KW-0862">Zinc</keyword>
<dbReference type="Proteomes" id="UP000836841">
    <property type="component" value="Chromosome 7"/>
</dbReference>
<evidence type="ECO:0008006" key="16">
    <source>
        <dbReference type="Google" id="ProtNLM"/>
    </source>
</evidence>
<evidence type="ECO:0000256" key="4">
    <source>
        <dbReference type="ARBA" id="ARBA00022833"/>
    </source>
</evidence>
<dbReference type="GO" id="GO:0008270">
    <property type="term" value="F:zinc ion binding"/>
    <property type="evidence" value="ECO:0007669"/>
    <property type="project" value="UniProtKB-KW"/>
</dbReference>
<dbReference type="FunFam" id="3.30.890.10:FF:000012">
    <property type="entry name" value="Methyl-CpG-binding domain-containing protein 1"/>
    <property type="match status" value="1"/>
</dbReference>
<keyword evidence="3" id="KW-0863">Zinc-finger</keyword>
<proteinExistence type="predicted"/>
<evidence type="ECO:0000259" key="12">
    <source>
        <dbReference type="PROSITE" id="PS50982"/>
    </source>
</evidence>
<feature type="compositionally biased region" description="Polar residues" evidence="10">
    <location>
        <begin position="307"/>
        <end position="319"/>
    </location>
</feature>
<evidence type="ECO:0000313" key="15">
    <source>
        <dbReference type="Proteomes" id="UP000836841"/>
    </source>
</evidence>
<dbReference type="AlphaFoldDB" id="A0AAU9T5G1"/>
<evidence type="ECO:0000256" key="5">
    <source>
        <dbReference type="ARBA" id="ARBA00023015"/>
    </source>
</evidence>
<dbReference type="PANTHER" id="PTHR12396">
    <property type="entry name" value="METHYL-CPG BINDING PROTEIN, MBD"/>
    <property type="match status" value="1"/>
</dbReference>
<dbReference type="SUPFAM" id="SSF54171">
    <property type="entry name" value="DNA-binding domain"/>
    <property type="match status" value="1"/>
</dbReference>
<evidence type="ECO:0000313" key="14">
    <source>
        <dbReference type="EMBL" id="CAH2079481.1"/>
    </source>
</evidence>
<keyword evidence="6" id="KW-0238">DNA-binding</keyword>
<dbReference type="Pfam" id="PF01429">
    <property type="entry name" value="MBD"/>
    <property type="match status" value="1"/>
</dbReference>
<organism evidence="14 15">
    <name type="scientific">Thlaspi arvense</name>
    <name type="common">Field penny-cress</name>
    <dbReference type="NCBI Taxonomy" id="13288"/>
    <lineage>
        <taxon>Eukaryota</taxon>
        <taxon>Viridiplantae</taxon>
        <taxon>Streptophyta</taxon>
        <taxon>Embryophyta</taxon>
        <taxon>Tracheophyta</taxon>
        <taxon>Spermatophyta</taxon>
        <taxon>Magnoliopsida</taxon>
        <taxon>eudicotyledons</taxon>
        <taxon>Gunneridae</taxon>
        <taxon>Pentapetalae</taxon>
        <taxon>rosids</taxon>
        <taxon>malvids</taxon>
        <taxon>Brassicales</taxon>
        <taxon>Brassicaceae</taxon>
        <taxon>Thlaspideae</taxon>
        <taxon>Thlaspi</taxon>
    </lineage>
</organism>
<evidence type="ECO:0000256" key="7">
    <source>
        <dbReference type="ARBA" id="ARBA00023163"/>
    </source>
</evidence>
<dbReference type="CDD" id="cd01396">
    <property type="entry name" value="MeCP2_MBD"/>
    <property type="match status" value="1"/>
</dbReference>
<dbReference type="FunFam" id="3.30.40.100:FF:000008">
    <property type="entry name" value="Methyl-CpG-binding domain-containing protein 2"/>
    <property type="match status" value="1"/>
</dbReference>
<accession>A0AAU9T5G1</accession>
<feature type="chain" id="PRO_5043448776" description="Methyl-CpG-binding domain-containing protein 2" evidence="11">
    <location>
        <begin position="22"/>
        <end position="366"/>
    </location>
</feature>
<feature type="domain" description="MBD" evidence="12">
    <location>
        <begin position="219"/>
        <end position="293"/>
    </location>
</feature>
<dbReference type="SMART" id="SM00391">
    <property type="entry name" value="MBD"/>
    <property type="match status" value="1"/>
</dbReference>
<keyword evidence="8" id="KW-0539">Nucleus</keyword>
<comment type="function">
    <text evidence="9">Probable transcriptional regulator.</text>
</comment>